<accession>A0ABM7IL20</accession>
<feature type="chain" id="PRO_5045861473" evidence="1">
    <location>
        <begin position="27"/>
        <end position="94"/>
    </location>
</feature>
<proteinExistence type="predicted"/>
<dbReference type="Proteomes" id="UP000465609">
    <property type="component" value="Chromosome"/>
</dbReference>
<gene>
    <name evidence="2" type="ORF">MAUB_52350</name>
</gene>
<protein>
    <submittedName>
        <fullName evidence="2">Uncharacterized protein</fullName>
    </submittedName>
</protein>
<organism evidence="2 3">
    <name type="scientific">Mycolicibacterium aubagnense</name>
    <dbReference type="NCBI Taxonomy" id="319707"/>
    <lineage>
        <taxon>Bacteria</taxon>
        <taxon>Bacillati</taxon>
        <taxon>Actinomycetota</taxon>
        <taxon>Actinomycetes</taxon>
        <taxon>Mycobacteriales</taxon>
        <taxon>Mycobacteriaceae</taxon>
        <taxon>Mycolicibacterium</taxon>
    </lineage>
</organism>
<sequence length="94" mass="9287">MNVTLNSTTKRLIAAVGMAAAGAAMPALLPLGVAAAHADACYGELQYSYYCSPASGAQSQAPELNPFSGPPSTNLWSALPGCTGGVLAALGGEC</sequence>
<feature type="signal peptide" evidence="1">
    <location>
        <begin position="1"/>
        <end position="26"/>
    </location>
</feature>
<evidence type="ECO:0000313" key="2">
    <source>
        <dbReference type="EMBL" id="BBX87362.1"/>
    </source>
</evidence>
<dbReference type="RefSeq" id="WP_138229777.1">
    <property type="nucleotide sequence ID" value="NZ_AP022577.1"/>
</dbReference>
<keyword evidence="1" id="KW-0732">Signal</keyword>
<reference evidence="2 3" key="1">
    <citation type="journal article" date="2019" name="Emerg. Microbes Infect.">
        <title>Comprehensive subspecies identification of 175 nontuberculous mycobacteria species based on 7547 genomic profiles.</title>
        <authorList>
            <person name="Matsumoto Y."/>
            <person name="Kinjo T."/>
            <person name="Motooka D."/>
            <person name="Nabeya D."/>
            <person name="Jung N."/>
            <person name="Uechi K."/>
            <person name="Horii T."/>
            <person name="Iida T."/>
            <person name="Fujita J."/>
            <person name="Nakamura S."/>
        </authorList>
    </citation>
    <scope>NUCLEOTIDE SEQUENCE [LARGE SCALE GENOMIC DNA]</scope>
    <source>
        <strain evidence="2 3">JCM 15296</strain>
    </source>
</reference>
<keyword evidence="3" id="KW-1185">Reference proteome</keyword>
<evidence type="ECO:0000256" key="1">
    <source>
        <dbReference type="SAM" id="SignalP"/>
    </source>
</evidence>
<dbReference type="EMBL" id="AP022577">
    <property type="protein sequence ID" value="BBX87362.1"/>
    <property type="molecule type" value="Genomic_DNA"/>
</dbReference>
<evidence type="ECO:0000313" key="3">
    <source>
        <dbReference type="Proteomes" id="UP000465609"/>
    </source>
</evidence>
<name>A0ABM7IL20_9MYCO</name>